<dbReference type="FunFam" id="2.30.30.30:FF:000014">
    <property type="entry name" value="60S ribosomal protein L6"/>
    <property type="match status" value="1"/>
</dbReference>
<evidence type="ECO:0000256" key="2">
    <source>
        <dbReference type="ARBA" id="ARBA00022980"/>
    </source>
</evidence>
<keyword evidence="3" id="KW-0687">Ribonucleoprotein</keyword>
<evidence type="ECO:0000256" key="6">
    <source>
        <dbReference type="ARBA" id="ARBA00046388"/>
    </source>
</evidence>
<organism evidence="7 8">
    <name type="scientific">Meloidogyne graminicola</name>
    <dbReference type="NCBI Taxonomy" id="189291"/>
    <lineage>
        <taxon>Eukaryota</taxon>
        <taxon>Metazoa</taxon>
        <taxon>Ecdysozoa</taxon>
        <taxon>Nematoda</taxon>
        <taxon>Chromadorea</taxon>
        <taxon>Rhabditida</taxon>
        <taxon>Tylenchina</taxon>
        <taxon>Tylenchomorpha</taxon>
        <taxon>Tylenchoidea</taxon>
        <taxon>Meloidogynidae</taxon>
        <taxon>Meloidogyninae</taxon>
        <taxon>Meloidogyne</taxon>
    </lineage>
</organism>
<dbReference type="Gene3D" id="2.30.30.30">
    <property type="match status" value="1"/>
</dbReference>
<evidence type="ECO:0000313" key="7">
    <source>
        <dbReference type="EMBL" id="KAF7636057.1"/>
    </source>
</evidence>
<sequence>MSSKAKRSVKKVPLRKSITPGTILIILVGRHRGKRVVFLKQLEKSGLLLVTGPLKLNACPLRRIAQSFVIATKTKLDLTGLQVPGHIDDDYLKRKLSKSNVPFSFKFLLKYFQKYEVTEQRKLDQKTVDAGVLDAIRSHPDKKYLFGYLGSRFHLAKGMYPHKMNF</sequence>
<comment type="caution">
    <text evidence="7">The sequence shown here is derived from an EMBL/GenBank/DDBJ whole genome shotgun (WGS) entry which is preliminary data.</text>
</comment>
<comment type="similarity">
    <text evidence="1">Belongs to the eukaryotic ribosomal protein eL6 family.</text>
</comment>
<dbReference type="OrthoDB" id="2436667at2759"/>
<dbReference type="AlphaFoldDB" id="A0A8S9ZSP2"/>
<keyword evidence="8" id="KW-1185">Reference proteome</keyword>
<dbReference type="PANTHER" id="PTHR10715">
    <property type="entry name" value="60S RIBOSOMAL PROTEIN L6"/>
    <property type="match status" value="1"/>
</dbReference>
<protein>
    <recommendedName>
        <fullName evidence="4">Large ribosomal subunit protein eL6</fullName>
    </recommendedName>
    <alternativeName>
        <fullName evidence="5">60S ribosomal protein L6</fullName>
    </alternativeName>
</protein>
<dbReference type="GO" id="GO:0000027">
    <property type="term" value="P:ribosomal large subunit assembly"/>
    <property type="evidence" value="ECO:0007669"/>
    <property type="project" value="TreeGrafter"/>
</dbReference>
<evidence type="ECO:0000256" key="4">
    <source>
        <dbReference type="ARBA" id="ARBA00035233"/>
    </source>
</evidence>
<evidence type="ECO:0000256" key="1">
    <source>
        <dbReference type="ARBA" id="ARBA00010592"/>
    </source>
</evidence>
<dbReference type="Proteomes" id="UP000605970">
    <property type="component" value="Unassembled WGS sequence"/>
</dbReference>
<name>A0A8S9ZSP2_9BILA</name>
<gene>
    <name evidence="7" type="ORF">Mgra_00004505</name>
</gene>
<accession>A0A8S9ZSP2</accession>
<dbReference type="GO" id="GO:0003735">
    <property type="term" value="F:structural constituent of ribosome"/>
    <property type="evidence" value="ECO:0007669"/>
    <property type="project" value="InterPro"/>
</dbReference>
<dbReference type="CDD" id="cd13156">
    <property type="entry name" value="KOW_RPL6"/>
    <property type="match status" value="1"/>
</dbReference>
<comment type="subunit">
    <text evidence="6">Component of the large ribosomal subunit. May bind IPO9 with low affinity.</text>
</comment>
<evidence type="ECO:0000256" key="5">
    <source>
        <dbReference type="ARBA" id="ARBA00035351"/>
    </source>
</evidence>
<reference evidence="7" key="1">
    <citation type="journal article" date="2020" name="Ecol. Evol.">
        <title>Genome structure and content of the rice root-knot nematode (Meloidogyne graminicola).</title>
        <authorList>
            <person name="Phan N.T."/>
            <person name="Danchin E.G.J."/>
            <person name="Klopp C."/>
            <person name="Perfus-Barbeoch L."/>
            <person name="Kozlowski D.K."/>
            <person name="Koutsovoulos G.D."/>
            <person name="Lopez-Roques C."/>
            <person name="Bouchez O."/>
            <person name="Zahm M."/>
            <person name="Besnard G."/>
            <person name="Bellafiore S."/>
        </authorList>
    </citation>
    <scope>NUCLEOTIDE SEQUENCE</scope>
    <source>
        <strain evidence="7">VN-18</strain>
    </source>
</reference>
<dbReference type="GO" id="GO:0003723">
    <property type="term" value="F:RNA binding"/>
    <property type="evidence" value="ECO:0007669"/>
    <property type="project" value="TreeGrafter"/>
</dbReference>
<keyword evidence="2" id="KW-0689">Ribosomal protein</keyword>
<dbReference type="InterPro" id="IPR014722">
    <property type="entry name" value="Rib_uL2_dom2"/>
</dbReference>
<dbReference type="GO" id="GO:0002181">
    <property type="term" value="P:cytoplasmic translation"/>
    <property type="evidence" value="ECO:0007669"/>
    <property type="project" value="TreeGrafter"/>
</dbReference>
<dbReference type="PANTHER" id="PTHR10715:SF0">
    <property type="entry name" value="LARGE RIBOSOMAL SUBUNIT PROTEIN EL6"/>
    <property type="match status" value="1"/>
</dbReference>
<dbReference type="InterPro" id="IPR041997">
    <property type="entry name" value="Ribosomal_eL6_KOW"/>
</dbReference>
<dbReference type="InterPro" id="IPR008991">
    <property type="entry name" value="Translation_prot_SH3-like_sf"/>
</dbReference>
<evidence type="ECO:0000256" key="3">
    <source>
        <dbReference type="ARBA" id="ARBA00023274"/>
    </source>
</evidence>
<dbReference type="SUPFAM" id="SSF50104">
    <property type="entry name" value="Translation proteins SH3-like domain"/>
    <property type="match status" value="1"/>
</dbReference>
<proteinExistence type="inferred from homology"/>
<dbReference type="InterPro" id="IPR000915">
    <property type="entry name" value="60S_ribosomal_eL6"/>
</dbReference>
<dbReference type="EMBL" id="JABEBT010000034">
    <property type="protein sequence ID" value="KAF7636057.1"/>
    <property type="molecule type" value="Genomic_DNA"/>
</dbReference>
<evidence type="ECO:0000313" key="8">
    <source>
        <dbReference type="Proteomes" id="UP000605970"/>
    </source>
</evidence>
<dbReference type="GO" id="GO:0022625">
    <property type="term" value="C:cytosolic large ribosomal subunit"/>
    <property type="evidence" value="ECO:0007669"/>
    <property type="project" value="TreeGrafter"/>
</dbReference>
<dbReference type="Pfam" id="PF01159">
    <property type="entry name" value="Ribosomal_L6e"/>
    <property type="match status" value="1"/>
</dbReference>